<dbReference type="Gene3D" id="3.40.1000.10">
    <property type="entry name" value="Mog1/PsbP, alpha/beta/alpha sandwich"/>
    <property type="match status" value="1"/>
</dbReference>
<protein>
    <submittedName>
        <fullName evidence="2">Uncharacterized protein</fullName>
    </submittedName>
</protein>
<gene>
    <name evidence="2" type="ORF">M23134_00452</name>
</gene>
<evidence type="ECO:0000256" key="1">
    <source>
        <dbReference type="SAM" id="SignalP"/>
    </source>
</evidence>
<comment type="caution">
    <text evidence="2">The sequence shown here is derived from an EMBL/GenBank/DDBJ whole genome shotgun (WGS) entry which is preliminary data.</text>
</comment>
<evidence type="ECO:0000313" key="2">
    <source>
        <dbReference type="EMBL" id="EAY29568.1"/>
    </source>
</evidence>
<keyword evidence="3" id="KW-1185">Reference proteome</keyword>
<dbReference type="EMBL" id="AAWS01000010">
    <property type="protein sequence ID" value="EAY29568.1"/>
    <property type="molecule type" value="Genomic_DNA"/>
</dbReference>
<feature type="signal peptide" evidence="1">
    <location>
        <begin position="1"/>
        <end position="35"/>
    </location>
</feature>
<organism evidence="2 3">
    <name type="scientific">Microscilla marina ATCC 23134</name>
    <dbReference type="NCBI Taxonomy" id="313606"/>
    <lineage>
        <taxon>Bacteria</taxon>
        <taxon>Pseudomonadati</taxon>
        <taxon>Bacteroidota</taxon>
        <taxon>Cytophagia</taxon>
        <taxon>Cytophagales</taxon>
        <taxon>Microscillaceae</taxon>
        <taxon>Microscilla</taxon>
    </lineage>
</organism>
<name>A1ZJ32_MICM2</name>
<feature type="chain" id="PRO_5002641946" evidence="1">
    <location>
        <begin position="36"/>
        <end position="173"/>
    </location>
</feature>
<evidence type="ECO:0000313" key="3">
    <source>
        <dbReference type="Proteomes" id="UP000004095"/>
    </source>
</evidence>
<dbReference type="AlphaFoldDB" id="A1ZJ32"/>
<proteinExistence type="predicted"/>
<keyword evidence="1" id="KW-0732">Signal</keyword>
<reference evidence="2 3" key="1">
    <citation type="submission" date="2007-01" db="EMBL/GenBank/DDBJ databases">
        <authorList>
            <person name="Haygood M."/>
            <person name="Podell S."/>
            <person name="Anderson C."/>
            <person name="Hopkinson B."/>
            <person name="Roe K."/>
            <person name="Barbeau K."/>
            <person name="Gaasterland T."/>
            <person name="Ferriera S."/>
            <person name="Johnson J."/>
            <person name="Kravitz S."/>
            <person name="Beeson K."/>
            <person name="Sutton G."/>
            <person name="Rogers Y.-H."/>
            <person name="Friedman R."/>
            <person name="Frazier M."/>
            <person name="Venter J.C."/>
        </authorList>
    </citation>
    <scope>NUCLEOTIDE SEQUENCE [LARGE SCALE GENOMIC DNA]</scope>
    <source>
        <strain evidence="2 3">ATCC 23134</strain>
    </source>
</reference>
<accession>A1ZJ32</accession>
<sequence length="173" mass="18731">MKTLQTNIKKMKTNLFSKLSLALVLFFVGSMTVKAQTQLTHKSGLKITVPATWKHEVDGDDILTMVTPDENVAMTFVNIPASAFDAALAEAEKQIKSVVKNFKEKGEGKETKINGMDAFMGEGTGQVEGQDVEVGLLFVKNGNNVLFVFAIGVKGKTDAHDNAIGQVLNSIKK</sequence>
<dbReference type="Proteomes" id="UP000004095">
    <property type="component" value="Unassembled WGS sequence"/>
</dbReference>